<dbReference type="PANTHER" id="PTHR19848">
    <property type="entry name" value="WD40 REPEAT PROTEIN"/>
    <property type="match status" value="1"/>
</dbReference>
<dbReference type="PROSITE" id="PS50294">
    <property type="entry name" value="WD_REPEATS_REGION"/>
    <property type="match status" value="1"/>
</dbReference>
<organism evidence="4 5">
    <name type="scientific">Puccinia coronata f. sp. avenae</name>
    <dbReference type="NCBI Taxonomy" id="200324"/>
    <lineage>
        <taxon>Eukaryota</taxon>
        <taxon>Fungi</taxon>
        <taxon>Dikarya</taxon>
        <taxon>Basidiomycota</taxon>
        <taxon>Pucciniomycotina</taxon>
        <taxon>Pucciniomycetes</taxon>
        <taxon>Pucciniales</taxon>
        <taxon>Pucciniaceae</taxon>
        <taxon>Puccinia</taxon>
    </lineage>
</organism>
<dbReference type="InterPro" id="IPR001680">
    <property type="entry name" value="WD40_rpt"/>
</dbReference>
<dbReference type="PROSITE" id="PS50082">
    <property type="entry name" value="WD_REPEATS_2"/>
    <property type="match status" value="1"/>
</dbReference>
<evidence type="ECO:0000256" key="1">
    <source>
        <dbReference type="ARBA" id="ARBA00022574"/>
    </source>
</evidence>
<sequence>MVAAWSSILTLTKHCFPVALSQYLLRQDWNTALCLRISQQSLALTAHQANLVDAGVTLVCVLPHGSLLAAGLLDTVVRLWDRLKGLLLNKLQRHKDSVYSVAFSPNGKFLVSGSLNKSLKLWDLLTLNRDGNPPCNNTPPPLAAAKNNKNHLLSQQPQQQQNANTTSSMSGAGGANIAALPLTASTTTLMGHKHYVLSVAVSRDSKWISCKICGVQFWDLKNRHGPVHVAGPQELGYLLGKKVNLLAKLPAQQASLPAGQAGTCCSARRLTCWSNRYLLGKQVNLLAKQAPASQAGTGSASSLILA</sequence>
<dbReference type="InterPro" id="IPR036322">
    <property type="entry name" value="WD40_repeat_dom_sf"/>
</dbReference>
<name>A0A2N5UT33_9BASI</name>
<dbReference type="AlphaFoldDB" id="A0A2N5UT33"/>
<keyword evidence="1 3" id="KW-0853">WD repeat</keyword>
<dbReference type="SMART" id="SM00320">
    <property type="entry name" value="WD40"/>
    <property type="match status" value="3"/>
</dbReference>
<dbReference type="InterPro" id="IPR019775">
    <property type="entry name" value="WD40_repeat_CS"/>
</dbReference>
<dbReference type="Pfam" id="PF00400">
    <property type="entry name" value="WD40"/>
    <property type="match status" value="3"/>
</dbReference>
<dbReference type="PROSITE" id="PS00678">
    <property type="entry name" value="WD_REPEATS_1"/>
    <property type="match status" value="1"/>
</dbReference>
<dbReference type="EMBL" id="PGCI01000096">
    <property type="protein sequence ID" value="PLW40903.1"/>
    <property type="molecule type" value="Genomic_DNA"/>
</dbReference>
<dbReference type="Proteomes" id="UP000235392">
    <property type="component" value="Unassembled WGS sequence"/>
</dbReference>
<protein>
    <submittedName>
        <fullName evidence="4">Uncharacterized protein</fullName>
    </submittedName>
</protein>
<dbReference type="SUPFAM" id="SSF50978">
    <property type="entry name" value="WD40 repeat-like"/>
    <property type="match status" value="1"/>
</dbReference>
<keyword evidence="2" id="KW-0677">Repeat</keyword>
<evidence type="ECO:0000256" key="3">
    <source>
        <dbReference type="PROSITE-ProRule" id="PRU00221"/>
    </source>
</evidence>
<dbReference type="InterPro" id="IPR015943">
    <property type="entry name" value="WD40/YVTN_repeat-like_dom_sf"/>
</dbReference>
<reference evidence="4 5" key="1">
    <citation type="submission" date="2017-11" db="EMBL/GenBank/DDBJ databases">
        <title>De novo assembly and phasing of dikaryotic genomes from two isolates of Puccinia coronata f. sp. avenae, the causal agent of oat crown rust.</title>
        <authorList>
            <person name="Miller M.E."/>
            <person name="Zhang Y."/>
            <person name="Omidvar V."/>
            <person name="Sperschneider J."/>
            <person name="Schwessinger B."/>
            <person name="Raley C."/>
            <person name="Palmer J.M."/>
            <person name="Garnica D."/>
            <person name="Upadhyaya N."/>
            <person name="Rathjen J."/>
            <person name="Taylor J.M."/>
            <person name="Park R.F."/>
            <person name="Dodds P.N."/>
            <person name="Hirsch C.D."/>
            <person name="Kianian S.F."/>
            <person name="Figueroa M."/>
        </authorList>
    </citation>
    <scope>NUCLEOTIDE SEQUENCE [LARGE SCALE GENOMIC DNA]</scope>
    <source>
        <strain evidence="4">12SD80</strain>
    </source>
</reference>
<gene>
    <name evidence="4" type="ORF">PCASD_10741</name>
</gene>
<dbReference type="PANTHER" id="PTHR19848:SF8">
    <property type="entry name" value="F-BOX AND WD REPEAT DOMAIN CONTAINING 7"/>
    <property type="match status" value="1"/>
</dbReference>
<evidence type="ECO:0000313" key="4">
    <source>
        <dbReference type="EMBL" id="PLW40903.1"/>
    </source>
</evidence>
<accession>A0A2N5UT33</accession>
<evidence type="ECO:0000313" key="5">
    <source>
        <dbReference type="Proteomes" id="UP000235392"/>
    </source>
</evidence>
<comment type="caution">
    <text evidence="4">The sequence shown here is derived from an EMBL/GenBank/DDBJ whole genome shotgun (WGS) entry which is preliminary data.</text>
</comment>
<evidence type="ECO:0000256" key="2">
    <source>
        <dbReference type="ARBA" id="ARBA00022737"/>
    </source>
</evidence>
<dbReference type="Gene3D" id="2.130.10.10">
    <property type="entry name" value="YVTN repeat-like/Quinoprotein amine dehydrogenase"/>
    <property type="match status" value="1"/>
</dbReference>
<proteinExistence type="predicted"/>
<feature type="repeat" description="WD" evidence="3">
    <location>
        <begin position="91"/>
        <end position="124"/>
    </location>
</feature>